<dbReference type="GO" id="GO:0016740">
    <property type="term" value="F:transferase activity"/>
    <property type="evidence" value="ECO:0007669"/>
    <property type="project" value="UniProtKB-KW"/>
</dbReference>
<dbReference type="EMBL" id="JACIDN010000009">
    <property type="protein sequence ID" value="MBB3904870.1"/>
    <property type="molecule type" value="Genomic_DNA"/>
</dbReference>
<dbReference type="InterPro" id="IPR036249">
    <property type="entry name" value="Thioredoxin-like_sf"/>
</dbReference>
<dbReference type="SUPFAM" id="SSF47616">
    <property type="entry name" value="GST C-terminal domain-like"/>
    <property type="match status" value="1"/>
</dbReference>
<dbReference type="SUPFAM" id="SSF52833">
    <property type="entry name" value="Thioredoxin-like"/>
    <property type="match status" value="1"/>
</dbReference>
<dbReference type="InterPro" id="IPR033468">
    <property type="entry name" value="Metaxin_GST"/>
</dbReference>
<dbReference type="AlphaFoldDB" id="A0A7W6AK25"/>
<gene>
    <name evidence="3" type="ORF">GCM10007884_46470</name>
    <name evidence="4" type="ORF">GGR33_004396</name>
</gene>
<protein>
    <submittedName>
        <fullName evidence="4">Glutathione S-transferase</fullName>
    </submittedName>
</protein>
<feature type="domain" description="Thioredoxin-like fold" evidence="2">
    <location>
        <begin position="32"/>
        <end position="128"/>
    </location>
</feature>
<dbReference type="Pfam" id="PF17172">
    <property type="entry name" value="GST_N_4"/>
    <property type="match status" value="1"/>
</dbReference>
<dbReference type="InterPro" id="IPR036282">
    <property type="entry name" value="Glutathione-S-Trfase_C_sf"/>
</dbReference>
<feature type="domain" description="Metaxin glutathione S-transferase" evidence="1">
    <location>
        <begin position="178"/>
        <end position="239"/>
    </location>
</feature>
<dbReference type="PANTHER" id="PTHR12289:SF41">
    <property type="entry name" value="FAILED AXON CONNECTIONS-RELATED"/>
    <property type="match status" value="1"/>
</dbReference>
<dbReference type="InterPro" id="IPR050931">
    <property type="entry name" value="Mito_Protein_Transport_Metaxin"/>
</dbReference>
<dbReference type="PANTHER" id="PTHR12289">
    <property type="entry name" value="METAXIN RELATED"/>
    <property type="match status" value="1"/>
</dbReference>
<reference evidence="3" key="4">
    <citation type="submission" date="2023-01" db="EMBL/GenBank/DDBJ databases">
        <title>Draft genome sequence of Methylobacterium brachythecii strain NBRC 107710.</title>
        <authorList>
            <person name="Sun Q."/>
            <person name="Mori K."/>
        </authorList>
    </citation>
    <scope>NUCLEOTIDE SEQUENCE</scope>
    <source>
        <strain evidence="3">NBRC 107710</strain>
    </source>
</reference>
<keyword evidence="6" id="KW-1185">Reference proteome</keyword>
<name>A0A7W6AK25_9HYPH</name>
<dbReference type="Gene3D" id="3.40.30.10">
    <property type="entry name" value="Glutaredoxin"/>
    <property type="match status" value="1"/>
</dbReference>
<reference evidence="4 5" key="3">
    <citation type="submission" date="2020-08" db="EMBL/GenBank/DDBJ databases">
        <title>Genomic Encyclopedia of Type Strains, Phase IV (KMG-IV): sequencing the most valuable type-strain genomes for metagenomic binning, comparative biology and taxonomic classification.</title>
        <authorList>
            <person name="Goeker M."/>
        </authorList>
    </citation>
    <scope>NUCLEOTIDE SEQUENCE [LARGE SCALE GENOMIC DNA]</scope>
    <source>
        <strain evidence="4 5">DSM 24105</strain>
    </source>
</reference>
<dbReference type="InterPro" id="IPR012336">
    <property type="entry name" value="Thioredoxin-like_fold"/>
</dbReference>
<dbReference type="RefSeq" id="WP_284212070.1">
    <property type="nucleotide sequence ID" value="NZ_BSPG01000048.1"/>
</dbReference>
<dbReference type="Proteomes" id="UP000517759">
    <property type="component" value="Unassembled WGS sequence"/>
</dbReference>
<comment type="caution">
    <text evidence="4">The sequence shown here is derived from an EMBL/GenBank/DDBJ whole genome shotgun (WGS) entry which is preliminary data.</text>
</comment>
<dbReference type="SFLD" id="SFLDG01180">
    <property type="entry name" value="SUF1"/>
    <property type="match status" value="1"/>
</dbReference>
<organism evidence="4 5">
    <name type="scientific">Methylobacterium brachythecii</name>
    <dbReference type="NCBI Taxonomy" id="1176177"/>
    <lineage>
        <taxon>Bacteria</taxon>
        <taxon>Pseudomonadati</taxon>
        <taxon>Pseudomonadota</taxon>
        <taxon>Alphaproteobacteria</taxon>
        <taxon>Hyphomicrobiales</taxon>
        <taxon>Methylobacteriaceae</taxon>
        <taxon>Methylobacterium</taxon>
    </lineage>
</organism>
<keyword evidence="4" id="KW-0808">Transferase</keyword>
<dbReference type="EMBL" id="BSPG01000048">
    <property type="protein sequence ID" value="GLS46653.1"/>
    <property type="molecule type" value="Genomic_DNA"/>
</dbReference>
<dbReference type="Gene3D" id="1.20.1050.10">
    <property type="match status" value="1"/>
</dbReference>
<proteinExistence type="predicted"/>
<sequence>MRPTLRATDEGEKPVITLYTFGPNFGLPDPSPFVMKALLLLKMSGLPFTADSRGFRKAPKGKLPYLRDGDAVVADSTLIRWHLERAHGIDFDAGYGPAERAVGWAVEKMLEEQLYWAVVHARWCDDANFERGPAVFFAAVPAPVRPLVKAAIRRKVRRDLHGHGLGRHAKPEIEAMAMRSIGALADILGDKPYLLGATPSGSDATASAFIAGLLCPVFETPLRGAAAARANLVAYDRRMRERYFPEAA</sequence>
<dbReference type="Pfam" id="PF17171">
    <property type="entry name" value="GST_C_6"/>
    <property type="match status" value="1"/>
</dbReference>
<evidence type="ECO:0000313" key="6">
    <source>
        <dbReference type="Proteomes" id="UP001156881"/>
    </source>
</evidence>
<evidence type="ECO:0000313" key="5">
    <source>
        <dbReference type="Proteomes" id="UP000517759"/>
    </source>
</evidence>
<reference evidence="3" key="1">
    <citation type="journal article" date="2014" name="Int. J. Syst. Evol. Microbiol.">
        <title>Complete genome of a new Firmicutes species belonging to the dominant human colonic microbiota ('Ruminococcus bicirculans') reveals two chromosomes and a selective capacity to utilize plant glucans.</title>
        <authorList>
            <consortium name="NISC Comparative Sequencing Program"/>
            <person name="Wegmann U."/>
            <person name="Louis P."/>
            <person name="Goesmann A."/>
            <person name="Henrissat B."/>
            <person name="Duncan S.H."/>
            <person name="Flint H.J."/>
        </authorList>
    </citation>
    <scope>NUCLEOTIDE SEQUENCE</scope>
    <source>
        <strain evidence="3">NBRC 107710</strain>
    </source>
</reference>
<evidence type="ECO:0000259" key="2">
    <source>
        <dbReference type="Pfam" id="PF17172"/>
    </source>
</evidence>
<dbReference type="InterPro" id="IPR040079">
    <property type="entry name" value="Glutathione_S-Trfase"/>
</dbReference>
<dbReference type="SFLD" id="SFLDG01200">
    <property type="entry name" value="SUF1.1"/>
    <property type="match status" value="1"/>
</dbReference>
<evidence type="ECO:0000313" key="4">
    <source>
        <dbReference type="EMBL" id="MBB3904870.1"/>
    </source>
</evidence>
<dbReference type="SFLD" id="SFLDS00019">
    <property type="entry name" value="Glutathione_Transferase_(cytos"/>
    <property type="match status" value="1"/>
</dbReference>
<evidence type="ECO:0000313" key="3">
    <source>
        <dbReference type="EMBL" id="GLS46653.1"/>
    </source>
</evidence>
<reference evidence="6" key="2">
    <citation type="journal article" date="2019" name="Int. J. Syst. Evol. Microbiol.">
        <title>The Global Catalogue of Microorganisms (GCM) 10K type strain sequencing project: providing services to taxonomists for standard genome sequencing and annotation.</title>
        <authorList>
            <consortium name="The Broad Institute Genomics Platform"/>
            <consortium name="The Broad Institute Genome Sequencing Center for Infectious Disease"/>
            <person name="Wu L."/>
            <person name="Ma J."/>
        </authorList>
    </citation>
    <scope>NUCLEOTIDE SEQUENCE [LARGE SCALE GENOMIC DNA]</scope>
    <source>
        <strain evidence="6">NBRC 107710</strain>
    </source>
</reference>
<dbReference type="Proteomes" id="UP001156881">
    <property type="component" value="Unassembled WGS sequence"/>
</dbReference>
<dbReference type="CDD" id="cd03193">
    <property type="entry name" value="GST_C_Metaxin"/>
    <property type="match status" value="1"/>
</dbReference>
<evidence type="ECO:0000259" key="1">
    <source>
        <dbReference type="Pfam" id="PF17171"/>
    </source>
</evidence>
<accession>A0A7W6AK25</accession>
<dbReference type="InterPro" id="IPR026928">
    <property type="entry name" value="FAX/IsoI-like"/>
</dbReference>